<feature type="chain" id="PRO_5001635339" evidence="2">
    <location>
        <begin position="26"/>
        <end position="73"/>
    </location>
</feature>
<sequence>MLFFFLHHSLLNFFFLFGNYHTVPGENITSTTSVAFLFKEKKRYNHYYLNFLIHSIYSIPIFLFYKKERFMLR</sequence>
<dbReference type="Proteomes" id="UP000027120">
    <property type="component" value="Unassembled WGS sequence"/>
</dbReference>
<dbReference type="EMBL" id="KK786887">
    <property type="protein sequence ID" value="KDO39164.1"/>
    <property type="molecule type" value="Genomic_DNA"/>
</dbReference>
<evidence type="ECO:0000256" key="2">
    <source>
        <dbReference type="SAM" id="SignalP"/>
    </source>
</evidence>
<proteinExistence type="predicted"/>
<gene>
    <name evidence="3" type="ORF">CISIN_1g035099mg</name>
</gene>
<keyword evidence="2" id="KW-0732">Signal</keyword>
<keyword evidence="4" id="KW-1185">Reference proteome</keyword>
<accession>A0A067D847</accession>
<keyword evidence="1" id="KW-0812">Transmembrane</keyword>
<reference evidence="3 4" key="1">
    <citation type="submission" date="2014-04" db="EMBL/GenBank/DDBJ databases">
        <authorList>
            <consortium name="International Citrus Genome Consortium"/>
            <person name="Gmitter F."/>
            <person name="Chen C."/>
            <person name="Farmerie W."/>
            <person name="Harkins T."/>
            <person name="Desany B."/>
            <person name="Mohiuddin M."/>
            <person name="Kodira C."/>
            <person name="Borodovsky M."/>
            <person name="Lomsadze A."/>
            <person name="Burns P."/>
            <person name="Jenkins J."/>
            <person name="Prochnik S."/>
            <person name="Shu S."/>
            <person name="Chapman J."/>
            <person name="Pitluck S."/>
            <person name="Schmutz J."/>
            <person name="Rokhsar D."/>
        </authorList>
    </citation>
    <scope>NUCLEOTIDE SEQUENCE</scope>
</reference>
<evidence type="ECO:0000256" key="1">
    <source>
        <dbReference type="SAM" id="Phobius"/>
    </source>
</evidence>
<name>A0A067D847_CITSI</name>
<evidence type="ECO:0000313" key="3">
    <source>
        <dbReference type="EMBL" id="KDO39164.1"/>
    </source>
</evidence>
<organism evidence="3 4">
    <name type="scientific">Citrus sinensis</name>
    <name type="common">Sweet orange</name>
    <name type="synonym">Citrus aurantium var. sinensis</name>
    <dbReference type="NCBI Taxonomy" id="2711"/>
    <lineage>
        <taxon>Eukaryota</taxon>
        <taxon>Viridiplantae</taxon>
        <taxon>Streptophyta</taxon>
        <taxon>Embryophyta</taxon>
        <taxon>Tracheophyta</taxon>
        <taxon>Spermatophyta</taxon>
        <taxon>Magnoliopsida</taxon>
        <taxon>eudicotyledons</taxon>
        <taxon>Gunneridae</taxon>
        <taxon>Pentapetalae</taxon>
        <taxon>rosids</taxon>
        <taxon>malvids</taxon>
        <taxon>Sapindales</taxon>
        <taxon>Rutaceae</taxon>
        <taxon>Aurantioideae</taxon>
        <taxon>Citrus</taxon>
    </lineage>
</organism>
<keyword evidence="1" id="KW-0472">Membrane</keyword>
<protein>
    <submittedName>
        <fullName evidence="3">Uncharacterized protein</fullName>
    </submittedName>
</protein>
<feature type="signal peptide" evidence="2">
    <location>
        <begin position="1"/>
        <end position="25"/>
    </location>
</feature>
<feature type="transmembrane region" description="Helical" evidence="1">
    <location>
        <begin position="47"/>
        <end position="65"/>
    </location>
</feature>
<evidence type="ECO:0000313" key="4">
    <source>
        <dbReference type="Proteomes" id="UP000027120"/>
    </source>
</evidence>
<keyword evidence="1" id="KW-1133">Transmembrane helix</keyword>
<dbReference type="AlphaFoldDB" id="A0A067D847"/>